<dbReference type="InterPro" id="IPR033948">
    <property type="entry name" value="ETF_beta_N"/>
</dbReference>
<accession>A0A386H323</accession>
<reference evidence="3 4" key="1">
    <citation type="journal article" date="2019" name="Int. J. Syst. Evol. Microbiol.">
        <title>Clostridium fermenticellae sp. nov., isolated from the mud in a fermentation cellar for the production of the Chinese liquor, baijiu.</title>
        <authorList>
            <person name="Xu P.X."/>
            <person name="Chai L.J."/>
            <person name="Qiu T."/>
            <person name="Zhang X.J."/>
            <person name="Lu Z.M."/>
            <person name="Xiao C."/>
            <person name="Wang S.T."/>
            <person name="Shen C.H."/>
            <person name="Shi J.S."/>
            <person name="Xu Z.H."/>
        </authorList>
    </citation>
    <scope>NUCLEOTIDE SEQUENCE [LARGE SCALE GENOMIC DNA]</scope>
    <source>
        <strain evidence="3 4">JN500901</strain>
    </source>
</reference>
<sequence length="270" mass="29877">MNIVVLIKQVPDMDKVKFDREKGVVDRKSAGTEINPFDLNALEAAVQISEKIDSKVTVISMGPPSAKEALKECIARGANEGILVSDAKFGGSDTKATSVILAAAIKKISEYDLIIAGEKTVDGDTGQVGPEIAEVLNIPHVSYVSKIDNIDNKNITVCSDIWDGTYLKQMKFPGLITVTKDINEPRLPSFKNKMKARKAEIKVLTFDDLKEFLDEEKVGFKGSPTKVKKIEVPSVQQRQGRIFREADTQKAEDELINIFRKNKILEVNNE</sequence>
<dbReference type="EMBL" id="CP032416">
    <property type="protein sequence ID" value="AYD39943.1"/>
    <property type="molecule type" value="Genomic_DNA"/>
</dbReference>
<gene>
    <name evidence="3" type="ORF">D4Z93_05195</name>
</gene>
<dbReference type="AlphaFoldDB" id="A0A386H323"/>
<dbReference type="PANTHER" id="PTHR21294">
    <property type="entry name" value="ELECTRON TRANSFER FLAVOPROTEIN BETA-SUBUNIT"/>
    <property type="match status" value="1"/>
</dbReference>
<evidence type="ECO:0000256" key="1">
    <source>
        <dbReference type="ARBA" id="ARBA00042002"/>
    </source>
</evidence>
<evidence type="ECO:0000313" key="4">
    <source>
        <dbReference type="Proteomes" id="UP000266301"/>
    </source>
</evidence>
<dbReference type="InterPro" id="IPR014729">
    <property type="entry name" value="Rossmann-like_a/b/a_fold"/>
</dbReference>
<dbReference type="PIRSF" id="PIRSF000090">
    <property type="entry name" value="Beta-ETF"/>
    <property type="match status" value="1"/>
</dbReference>
<dbReference type="KEGG" id="cfer:D4Z93_05195"/>
<proteinExistence type="predicted"/>
<evidence type="ECO:0000259" key="2">
    <source>
        <dbReference type="SMART" id="SM00893"/>
    </source>
</evidence>
<organism evidence="3 4">
    <name type="scientific">Clostridium fermenticellae</name>
    <dbReference type="NCBI Taxonomy" id="2068654"/>
    <lineage>
        <taxon>Bacteria</taxon>
        <taxon>Bacillati</taxon>
        <taxon>Bacillota</taxon>
        <taxon>Clostridia</taxon>
        <taxon>Eubacteriales</taxon>
        <taxon>Clostridiaceae</taxon>
        <taxon>Clostridium</taxon>
    </lineage>
</organism>
<dbReference type="Pfam" id="PF01012">
    <property type="entry name" value="ETF"/>
    <property type="match status" value="1"/>
</dbReference>
<dbReference type="InterPro" id="IPR012255">
    <property type="entry name" value="ETF_b"/>
</dbReference>
<dbReference type="SMART" id="SM00893">
    <property type="entry name" value="ETF"/>
    <property type="match status" value="1"/>
</dbReference>
<dbReference type="PANTHER" id="PTHR21294:SF17">
    <property type="entry name" value="PROTEIN FIXA"/>
    <property type="match status" value="1"/>
</dbReference>
<dbReference type="Gene3D" id="3.40.50.620">
    <property type="entry name" value="HUPs"/>
    <property type="match status" value="1"/>
</dbReference>
<name>A0A386H323_9CLOT</name>
<feature type="domain" description="Electron transfer flavoprotein alpha/beta-subunit N-terminal" evidence="2">
    <location>
        <begin position="22"/>
        <end position="213"/>
    </location>
</feature>
<dbReference type="RefSeq" id="WP_119970990.1">
    <property type="nucleotide sequence ID" value="NZ_CP032416.1"/>
</dbReference>
<dbReference type="Proteomes" id="UP000266301">
    <property type="component" value="Chromosome"/>
</dbReference>
<protein>
    <recommendedName>
        <fullName evidence="1">Electron transfer flavoprotein small subunit</fullName>
    </recommendedName>
</protein>
<dbReference type="GO" id="GO:0009055">
    <property type="term" value="F:electron transfer activity"/>
    <property type="evidence" value="ECO:0007669"/>
    <property type="project" value="InterPro"/>
</dbReference>
<dbReference type="CDD" id="cd01714">
    <property type="entry name" value="ETF_beta"/>
    <property type="match status" value="1"/>
</dbReference>
<dbReference type="SUPFAM" id="SSF52402">
    <property type="entry name" value="Adenine nucleotide alpha hydrolases-like"/>
    <property type="match status" value="1"/>
</dbReference>
<evidence type="ECO:0000313" key="3">
    <source>
        <dbReference type="EMBL" id="AYD39943.1"/>
    </source>
</evidence>
<dbReference type="OrthoDB" id="9804960at2"/>
<keyword evidence="4" id="KW-1185">Reference proteome</keyword>
<dbReference type="InterPro" id="IPR014730">
    <property type="entry name" value="ETF_a/b_N"/>
</dbReference>